<dbReference type="SUPFAM" id="SSF48208">
    <property type="entry name" value="Six-hairpin glycosidases"/>
    <property type="match status" value="1"/>
</dbReference>
<dbReference type="EMBL" id="FTNO01000007">
    <property type="protein sequence ID" value="SIR91882.1"/>
    <property type="molecule type" value="Genomic_DNA"/>
</dbReference>
<name>A0A1N7EV20_9EURY</name>
<accession>A0A1N7EV20</accession>
<protein>
    <submittedName>
        <fullName evidence="3">Glycogen debranching enzyme (Alpha-1,6-glucosidase)</fullName>
    </submittedName>
</protein>
<evidence type="ECO:0000313" key="3">
    <source>
        <dbReference type="EMBL" id="SIR91882.1"/>
    </source>
</evidence>
<keyword evidence="4" id="KW-1185">Reference proteome</keyword>
<sequence>MLPDDCALAMDSGRQVIVDSVGNVTPETPETGVYESDHRYLSSLEIEVGDGDGWIVFGRESRDRGVTTTLASPTVGTGRGEQRSWTLGKRLELTATGVTATVRLTNNTQTARETEITFDLTPDFGHVFEIPAFFSPREHQNRPITVEERSSGCTFVGTLADGTERRVEVGSESALDATVDNESATFSTAVTVLPASTHSVELDIDLPAGRRDTPEIKSDVDCPQYGQLIERAAGTLGALMLPCGVPAAGAPRFLAPFGRDSLVVSYQLLPFDSTVAERTLRFLAAEQGTETDDATLEAPGRIMHEKRHGDLPAIGESVRTPYYGTIDATPLFAALFSDTMAETDDESLFHSVYPHAKAAVEWTLDELDEEGLLFYEPHDRPLGLSHLGWKDSARALLHPDGTPAQGAVALAEVQGYVFRALTRFAPLAERADDSTLAAACDDAAKTLVETFEEHLWLPEEGCYALGIDDRGVIPSVASNQGHAIWGGLGSDERVAQVAERLTSDDMLTSAGLRTFAASHDSFDPLSYHRGSVWPHDTSIAAMGFAERGYHEAAESLAVSGLTALSDTVRADFPDRFGFPELMVGFDEDLSVGTVRHPDACIPAAWSAGSVFGFLQSVRN</sequence>
<dbReference type="InterPro" id="IPR032856">
    <property type="entry name" value="GDE_N_bis"/>
</dbReference>
<dbReference type="InterPro" id="IPR012341">
    <property type="entry name" value="6hp_glycosidase-like_sf"/>
</dbReference>
<proteinExistence type="predicted"/>
<dbReference type="Gene3D" id="1.50.10.10">
    <property type="match status" value="1"/>
</dbReference>
<dbReference type="Pfam" id="PF22422">
    <property type="entry name" value="MGH1-like_GH"/>
    <property type="match status" value="1"/>
</dbReference>
<organism evidence="3 4">
    <name type="scientific">Haladaptatus litoreus</name>
    <dbReference type="NCBI Taxonomy" id="553468"/>
    <lineage>
        <taxon>Archaea</taxon>
        <taxon>Methanobacteriati</taxon>
        <taxon>Methanobacteriota</taxon>
        <taxon>Stenosarchaea group</taxon>
        <taxon>Halobacteria</taxon>
        <taxon>Halobacteriales</taxon>
        <taxon>Haladaptataceae</taxon>
        <taxon>Haladaptatus</taxon>
    </lineage>
</organism>
<feature type="domain" description="Mannosylglycerate hydrolase MGH1-like glycoside hydrolase" evidence="2">
    <location>
        <begin position="260"/>
        <end position="564"/>
    </location>
</feature>
<dbReference type="InterPro" id="IPR008928">
    <property type="entry name" value="6-hairpin_glycosidase_sf"/>
</dbReference>
<dbReference type="Proteomes" id="UP000186914">
    <property type="component" value="Unassembled WGS sequence"/>
</dbReference>
<dbReference type="RefSeq" id="WP_245800242.1">
    <property type="nucleotide sequence ID" value="NZ_FTNO01000007.1"/>
</dbReference>
<dbReference type="GO" id="GO:0005975">
    <property type="term" value="P:carbohydrate metabolic process"/>
    <property type="evidence" value="ECO:0007669"/>
    <property type="project" value="InterPro"/>
</dbReference>
<evidence type="ECO:0000313" key="4">
    <source>
        <dbReference type="Proteomes" id="UP000186914"/>
    </source>
</evidence>
<evidence type="ECO:0000259" key="2">
    <source>
        <dbReference type="Pfam" id="PF22422"/>
    </source>
</evidence>
<feature type="domain" description="Putative glycogen debranching enzyme N-terminal" evidence="1">
    <location>
        <begin position="16"/>
        <end position="198"/>
    </location>
</feature>
<dbReference type="InterPro" id="IPR054491">
    <property type="entry name" value="MGH1-like_GH"/>
</dbReference>
<evidence type="ECO:0000259" key="1">
    <source>
        <dbReference type="Pfam" id="PF14742"/>
    </source>
</evidence>
<dbReference type="AlphaFoldDB" id="A0A1N7EV20"/>
<reference evidence="4" key="1">
    <citation type="submission" date="2017-01" db="EMBL/GenBank/DDBJ databases">
        <authorList>
            <person name="Varghese N."/>
            <person name="Submissions S."/>
        </authorList>
    </citation>
    <scope>NUCLEOTIDE SEQUENCE [LARGE SCALE GENOMIC DNA]</scope>
    <source>
        <strain evidence="4">CGMCC 1.7737</strain>
    </source>
</reference>
<dbReference type="Pfam" id="PF14742">
    <property type="entry name" value="GDE_N_bis"/>
    <property type="match status" value="1"/>
</dbReference>
<gene>
    <name evidence="3" type="ORF">SAMN05421858_4520</name>
</gene>